<accession>A0A382B8F5</accession>
<feature type="domain" description="Quinate/shikimate 5-dehydrogenase/glutamyl-tRNA reductase" evidence="1">
    <location>
        <begin position="4"/>
        <end position="64"/>
    </location>
</feature>
<sequence>GFPKHDIVFVATTADYFLVSAKDMKKSMKKRKSGIMILDLSDPRAVELQVGMIPKIKALFRDEISELDDESGTRRKKASTVEEAISKEVPILEESMKQLKEGNIITAN</sequence>
<evidence type="ECO:0000313" key="2">
    <source>
        <dbReference type="EMBL" id="SVB09517.1"/>
    </source>
</evidence>
<reference evidence="2" key="1">
    <citation type="submission" date="2018-05" db="EMBL/GenBank/DDBJ databases">
        <authorList>
            <person name="Lanie J.A."/>
            <person name="Ng W.-L."/>
            <person name="Kazmierczak K.M."/>
            <person name="Andrzejewski T.M."/>
            <person name="Davidsen T.M."/>
            <person name="Wayne K.J."/>
            <person name="Tettelin H."/>
            <person name="Glass J.I."/>
            <person name="Rusch D."/>
            <person name="Podicherti R."/>
            <person name="Tsui H.-C.T."/>
            <person name="Winkler M.E."/>
        </authorList>
    </citation>
    <scope>NUCLEOTIDE SEQUENCE</scope>
</reference>
<dbReference type="Gene3D" id="3.40.50.720">
    <property type="entry name" value="NAD(P)-binding Rossmann-like Domain"/>
    <property type="match status" value="1"/>
</dbReference>
<dbReference type="Pfam" id="PF01488">
    <property type="entry name" value="Shikimate_DH"/>
    <property type="match status" value="1"/>
</dbReference>
<organism evidence="2">
    <name type="scientific">marine metagenome</name>
    <dbReference type="NCBI Taxonomy" id="408172"/>
    <lineage>
        <taxon>unclassified sequences</taxon>
        <taxon>metagenomes</taxon>
        <taxon>ecological metagenomes</taxon>
    </lineage>
</organism>
<proteinExistence type="predicted"/>
<dbReference type="PANTHER" id="PTHR43013:SF1">
    <property type="entry name" value="GLUTAMYL-TRNA REDUCTASE"/>
    <property type="match status" value="1"/>
</dbReference>
<name>A0A382B8F5_9ZZZZ</name>
<dbReference type="GO" id="GO:0008883">
    <property type="term" value="F:glutamyl-tRNA reductase activity"/>
    <property type="evidence" value="ECO:0007669"/>
    <property type="project" value="TreeGrafter"/>
</dbReference>
<dbReference type="GO" id="GO:0019353">
    <property type="term" value="P:protoporphyrinogen IX biosynthetic process from glutamate"/>
    <property type="evidence" value="ECO:0007669"/>
    <property type="project" value="TreeGrafter"/>
</dbReference>
<dbReference type="EMBL" id="UINC01028476">
    <property type="protein sequence ID" value="SVB09517.1"/>
    <property type="molecule type" value="Genomic_DNA"/>
</dbReference>
<evidence type="ECO:0000259" key="1">
    <source>
        <dbReference type="Pfam" id="PF01488"/>
    </source>
</evidence>
<dbReference type="PANTHER" id="PTHR43013">
    <property type="entry name" value="GLUTAMYL-TRNA REDUCTASE"/>
    <property type="match status" value="1"/>
</dbReference>
<dbReference type="AlphaFoldDB" id="A0A382B8F5"/>
<gene>
    <name evidence="2" type="ORF">METZ01_LOCUS162371</name>
</gene>
<feature type="non-terminal residue" evidence="2">
    <location>
        <position position="1"/>
    </location>
</feature>
<dbReference type="InterPro" id="IPR006151">
    <property type="entry name" value="Shikm_DH/Glu-tRNA_Rdtase"/>
</dbReference>
<protein>
    <recommendedName>
        <fullName evidence="1">Quinate/shikimate 5-dehydrogenase/glutamyl-tRNA reductase domain-containing protein</fullName>
    </recommendedName>
</protein>